<comment type="PTM">
    <text evidence="11">Is synthesized initially as an inactive proenzyme. Formation of the active enzyme involves a self-maturation process in which the active site pyruvoyl group is generated from an internal serine residue via an autocatalytic post-translational modification. Two non-identical subunits are generated from the proenzyme in this reaction, and the pyruvate is formed at the N-terminus of the alpha chain, which is derived from the carboxyl end of the proenzyme. The post-translation cleavage follows an unusual pathway, termed non-hydrolytic serinolysis, in which the side chain hydroxyl group of the serine supplies its oxygen atom to form the C-terminus of the beta chain, while the remainder of the serine residue undergoes an oxidative deamination to produce ammonia and the pyruvoyl prosthetic group on the alpha chain.</text>
</comment>
<keyword evidence="3 11" id="KW-0210">Decarboxylase</keyword>
<feature type="site" description="Cleavage (non-hydrolytic); by autocatalysis" evidence="11">
    <location>
        <begin position="180"/>
        <end position="181"/>
    </location>
</feature>
<keyword evidence="6 11" id="KW-0865">Zymogen</keyword>
<name>A0ABV6YYW5_UNCC1</name>
<keyword evidence="4 11" id="KW-0443">Lipid metabolism</keyword>
<dbReference type="PANTHER" id="PTHR35809:SF1">
    <property type="entry name" value="ARCHAETIDYLSERINE DECARBOXYLASE PROENZYME-RELATED"/>
    <property type="match status" value="1"/>
</dbReference>
<feature type="active site" description="Schiff-base intermediate with substrate; via pyruvic acid" evidence="11">
    <location>
        <position position="181"/>
    </location>
</feature>
<evidence type="ECO:0000256" key="9">
    <source>
        <dbReference type="ARBA" id="ARBA00023264"/>
    </source>
</evidence>
<reference evidence="13 14" key="1">
    <citation type="submission" date="2024-09" db="EMBL/GenBank/DDBJ databases">
        <title>Laminarin stimulates single cell rates of sulfate reduction while oxygen inhibits transcriptomic activity in coastal marine sediment.</title>
        <authorList>
            <person name="Lindsay M."/>
            <person name="Orcutt B."/>
            <person name="Emerson D."/>
            <person name="Stepanauskas R."/>
            <person name="D'Angelo T."/>
        </authorList>
    </citation>
    <scope>NUCLEOTIDE SEQUENCE [LARGE SCALE GENOMIC DNA]</scope>
    <source>
        <strain evidence="13">SAG AM-311-K15</strain>
    </source>
</reference>
<dbReference type="InterPro" id="IPR033175">
    <property type="entry name" value="PSD-A"/>
</dbReference>
<comment type="caution">
    <text evidence="13">The sequence shown here is derived from an EMBL/GenBank/DDBJ whole genome shotgun (WGS) entry which is preliminary data.</text>
</comment>
<dbReference type="Proteomes" id="UP001594351">
    <property type="component" value="Unassembled WGS sequence"/>
</dbReference>
<evidence type="ECO:0000256" key="10">
    <source>
        <dbReference type="ARBA" id="ARBA00023317"/>
    </source>
</evidence>
<feature type="chain" id="PRO_5044937737" description="Phosphatidylserine decarboxylase alpha chain" evidence="11">
    <location>
        <begin position="181"/>
        <end position="221"/>
    </location>
</feature>
<dbReference type="GO" id="GO:0004609">
    <property type="term" value="F:phosphatidylserine decarboxylase activity"/>
    <property type="evidence" value="ECO:0007669"/>
    <property type="project" value="UniProtKB-EC"/>
</dbReference>
<dbReference type="EC" id="4.1.1.65" evidence="11"/>
<dbReference type="PANTHER" id="PTHR35809">
    <property type="entry name" value="ARCHAETIDYLSERINE DECARBOXYLASE PROENZYME-RELATED"/>
    <property type="match status" value="1"/>
</dbReference>
<protein>
    <recommendedName>
        <fullName evidence="11">Phosphatidylserine decarboxylase proenzyme</fullName>
        <ecNumber evidence="11">4.1.1.65</ecNumber>
    </recommendedName>
    <component>
        <recommendedName>
            <fullName evidence="11">Phosphatidylserine decarboxylase alpha chain</fullName>
        </recommendedName>
    </component>
    <component>
        <recommendedName>
            <fullName evidence="11">Phosphatidylserine decarboxylase beta chain</fullName>
        </recommendedName>
    </component>
</protein>
<evidence type="ECO:0000313" key="14">
    <source>
        <dbReference type="Proteomes" id="UP001594351"/>
    </source>
</evidence>
<accession>A0ABV6YYW5</accession>
<feature type="modified residue" description="Pyruvic acid (Ser); by autocatalysis" evidence="11">
    <location>
        <position position="181"/>
    </location>
</feature>
<proteinExistence type="inferred from homology"/>
<dbReference type="NCBIfam" id="NF003678">
    <property type="entry name" value="PRK05305.1-2"/>
    <property type="match status" value="1"/>
</dbReference>
<keyword evidence="14" id="KW-1185">Reference proteome</keyword>
<feature type="transmembrane region" description="Helical" evidence="12">
    <location>
        <begin position="20"/>
        <end position="48"/>
    </location>
</feature>
<keyword evidence="7 11" id="KW-0594">Phospholipid biosynthesis</keyword>
<evidence type="ECO:0000256" key="1">
    <source>
        <dbReference type="ARBA" id="ARBA00022475"/>
    </source>
</evidence>
<organism evidence="13 14">
    <name type="scientific">candidate division CSSED10-310 bacterium</name>
    <dbReference type="NCBI Taxonomy" id="2855610"/>
    <lineage>
        <taxon>Bacteria</taxon>
        <taxon>Bacteria division CSSED10-310</taxon>
    </lineage>
</organism>
<dbReference type="HAMAP" id="MF_00664">
    <property type="entry name" value="PS_decarb_PSD_A"/>
    <property type="match status" value="1"/>
</dbReference>
<comment type="similarity">
    <text evidence="11">Belongs to the phosphatidylserine decarboxylase family. PSD-A subfamily.</text>
</comment>
<evidence type="ECO:0000256" key="6">
    <source>
        <dbReference type="ARBA" id="ARBA00023145"/>
    </source>
</evidence>
<comment type="subcellular location">
    <subcellularLocation>
        <location evidence="11">Cell membrane</location>
        <topology evidence="11">Peripheral membrane protein</topology>
    </subcellularLocation>
</comment>
<feature type="chain" id="PRO_5044937736" description="Phosphatidylserine decarboxylase beta chain" evidence="11">
    <location>
        <begin position="1"/>
        <end position="180"/>
    </location>
</feature>
<dbReference type="InterPro" id="IPR003817">
    <property type="entry name" value="PS_Dcarbxylase"/>
</dbReference>
<evidence type="ECO:0000256" key="3">
    <source>
        <dbReference type="ARBA" id="ARBA00022793"/>
    </source>
</evidence>
<keyword evidence="9 11" id="KW-1208">Phospholipid metabolism</keyword>
<gene>
    <name evidence="11" type="primary">psd</name>
    <name evidence="13" type="ORF">ACFL27_14380</name>
</gene>
<evidence type="ECO:0000256" key="8">
    <source>
        <dbReference type="ARBA" id="ARBA00023239"/>
    </source>
</evidence>
<keyword evidence="5 11" id="KW-0472">Membrane</keyword>
<evidence type="ECO:0000256" key="7">
    <source>
        <dbReference type="ARBA" id="ARBA00023209"/>
    </source>
</evidence>
<keyword evidence="12" id="KW-0812">Transmembrane</keyword>
<evidence type="ECO:0000256" key="4">
    <source>
        <dbReference type="ARBA" id="ARBA00023098"/>
    </source>
</evidence>
<keyword evidence="1 11" id="KW-1003">Cell membrane</keyword>
<dbReference type="Pfam" id="PF02666">
    <property type="entry name" value="PS_Dcarbxylase"/>
    <property type="match status" value="1"/>
</dbReference>
<evidence type="ECO:0000313" key="13">
    <source>
        <dbReference type="EMBL" id="MFC1851381.1"/>
    </source>
</evidence>
<comment type="catalytic activity">
    <reaction evidence="11">
        <text>a 1,2-diacyl-sn-glycero-3-phospho-L-serine + H(+) = a 1,2-diacyl-sn-glycero-3-phosphoethanolamine + CO2</text>
        <dbReference type="Rhea" id="RHEA:20828"/>
        <dbReference type="ChEBI" id="CHEBI:15378"/>
        <dbReference type="ChEBI" id="CHEBI:16526"/>
        <dbReference type="ChEBI" id="CHEBI:57262"/>
        <dbReference type="ChEBI" id="CHEBI:64612"/>
        <dbReference type="EC" id="4.1.1.65"/>
    </reaction>
</comment>
<comment type="subunit">
    <text evidence="11">Heterodimer of a large membrane-associated beta subunit and a small pyruvoyl-containing alpha subunit.</text>
</comment>
<dbReference type="NCBIfam" id="NF003685">
    <property type="entry name" value="PRK05305.2-5"/>
    <property type="match status" value="1"/>
</dbReference>
<keyword evidence="10 11" id="KW-0670">Pyruvate</keyword>
<comment type="cofactor">
    <cofactor evidence="11">
        <name>pyruvate</name>
        <dbReference type="ChEBI" id="CHEBI:15361"/>
    </cofactor>
    <text evidence="11">Binds 1 pyruvoyl group covalently per subunit.</text>
</comment>
<comment type="pathway">
    <text evidence="11">Phospholipid metabolism; phosphatidylethanolamine biosynthesis; phosphatidylethanolamine from CDP-diacylglycerol: step 2/2.</text>
</comment>
<comment type="function">
    <text evidence="11">Catalyzes the formation of phosphatidylethanolamine (PtdEtn) from phosphatidylserine (PtdSer).</text>
</comment>
<evidence type="ECO:0000256" key="12">
    <source>
        <dbReference type="SAM" id="Phobius"/>
    </source>
</evidence>
<keyword evidence="8 11" id="KW-0456">Lyase</keyword>
<keyword evidence="2 11" id="KW-0444">Lipid biosynthesis</keyword>
<keyword evidence="12" id="KW-1133">Transmembrane helix</keyword>
<dbReference type="EMBL" id="JBHPBY010000183">
    <property type="protein sequence ID" value="MFC1851381.1"/>
    <property type="molecule type" value="Genomic_DNA"/>
</dbReference>
<sequence length="221" mass="24800">MKLKYSVAKEGFPFYGSSAGLALVFIFLKLYWLAIILACFSVFCLFFFRDPDRIPEGDDHCFVSPADGKVLGVEKHKTHPLFSEKCVKISIFMSVFNVHINRSPVAGTVTNSQYKPGRFFPAYQDLAAVDNEQNELWIRNGAQVFALTQIAGILARRIRCYAKVDDVLQRGQKIGLIQFGSRVDLHLPPDFQVSVLPGQKVLAGKSIIGHFKKENEENGKN</sequence>
<evidence type="ECO:0000256" key="5">
    <source>
        <dbReference type="ARBA" id="ARBA00023136"/>
    </source>
</evidence>
<evidence type="ECO:0000256" key="2">
    <source>
        <dbReference type="ARBA" id="ARBA00022516"/>
    </source>
</evidence>
<evidence type="ECO:0000256" key="11">
    <source>
        <dbReference type="HAMAP-Rule" id="MF_00664"/>
    </source>
</evidence>